<name>A0A8S5V5W4_9CAUD</name>
<organism evidence="3">
    <name type="scientific">Myoviridae sp. ct4uh47</name>
    <dbReference type="NCBI Taxonomy" id="2825032"/>
    <lineage>
        <taxon>Viruses</taxon>
        <taxon>Duplodnaviria</taxon>
        <taxon>Heunggongvirae</taxon>
        <taxon>Uroviricota</taxon>
        <taxon>Caudoviricetes</taxon>
    </lineage>
</organism>
<dbReference type="SUPFAM" id="SSF51055">
    <property type="entry name" value="Carbohydrate binding domain"/>
    <property type="match status" value="1"/>
</dbReference>
<dbReference type="GO" id="GO:0030246">
    <property type="term" value="F:carbohydrate binding"/>
    <property type="evidence" value="ECO:0007669"/>
    <property type="project" value="InterPro"/>
</dbReference>
<reference evidence="3" key="1">
    <citation type="journal article" date="2021" name="Proc. Natl. Acad. Sci. U.S.A.">
        <title>A Catalog of Tens of Thousands of Viruses from Human Metagenomes Reveals Hidden Associations with Chronic Diseases.</title>
        <authorList>
            <person name="Tisza M.J."/>
            <person name="Buck C.B."/>
        </authorList>
    </citation>
    <scope>NUCLEOTIDE SEQUENCE</scope>
    <source>
        <strain evidence="3">Ct4uh47</strain>
    </source>
</reference>
<dbReference type="Pfam" id="PF02839">
    <property type="entry name" value="CBM_5_12"/>
    <property type="match status" value="1"/>
</dbReference>
<dbReference type="GO" id="GO:0005576">
    <property type="term" value="C:extracellular region"/>
    <property type="evidence" value="ECO:0007669"/>
    <property type="project" value="InterPro"/>
</dbReference>
<dbReference type="InterPro" id="IPR036573">
    <property type="entry name" value="CBM_sf_5/12"/>
</dbReference>
<keyword evidence="1" id="KW-0378">Hydrolase</keyword>
<evidence type="ECO:0000313" key="3">
    <source>
        <dbReference type="EMBL" id="DAG02136.1"/>
    </source>
</evidence>
<protein>
    <submittedName>
        <fullName evidence="3">Chitin oligosaccharide deacetylase</fullName>
    </submittedName>
</protein>
<dbReference type="GO" id="GO:0005975">
    <property type="term" value="P:carbohydrate metabolic process"/>
    <property type="evidence" value="ECO:0007669"/>
    <property type="project" value="InterPro"/>
</dbReference>
<evidence type="ECO:0000259" key="2">
    <source>
        <dbReference type="Pfam" id="PF02839"/>
    </source>
</evidence>
<dbReference type="EMBL" id="BK016203">
    <property type="protein sequence ID" value="DAG02136.1"/>
    <property type="molecule type" value="Genomic_DNA"/>
</dbReference>
<proteinExistence type="predicted"/>
<dbReference type="Gene3D" id="2.10.10.90">
    <property type="match status" value="1"/>
</dbReference>
<sequence length="143" mass="16545">MYICQDRLMRKYVNEMDVDDAMALRMIYYYPEWESGKAYTAENDCQVGYKVVRGGKLWKLRQEHTSQDDWAPGSTGTESLWEEICEQHDGTKYDAIPYNGNMALENGKYYTQDGVLYLCNRDTGNPVYHPLSALVGLYVEVVE</sequence>
<evidence type="ECO:0000256" key="1">
    <source>
        <dbReference type="ARBA" id="ARBA00022801"/>
    </source>
</evidence>
<dbReference type="GO" id="GO:0004553">
    <property type="term" value="F:hydrolase activity, hydrolyzing O-glycosyl compounds"/>
    <property type="evidence" value="ECO:0007669"/>
    <property type="project" value="InterPro"/>
</dbReference>
<accession>A0A8S5V5W4</accession>
<dbReference type="InterPro" id="IPR003610">
    <property type="entry name" value="CBM5/12"/>
</dbReference>
<feature type="domain" description="Chitin-binding type-3" evidence="2">
    <location>
        <begin position="32"/>
        <end position="82"/>
    </location>
</feature>